<dbReference type="Proteomes" id="UP000013085">
    <property type="component" value="Unassembled WGS sequence"/>
</dbReference>
<accession>A0A0E2H795</accession>
<dbReference type="Pfam" id="PF10704">
    <property type="entry name" value="DUF2508"/>
    <property type="match status" value="1"/>
</dbReference>
<dbReference type="InterPro" id="IPR019644">
    <property type="entry name" value="DUF2508"/>
</dbReference>
<name>A0A0E2H795_9FIRM</name>
<comment type="caution">
    <text evidence="1">The sequence shown here is derived from an EMBL/GenBank/DDBJ whole genome shotgun (WGS) entry which is preliminary data.</text>
</comment>
<evidence type="ECO:0000313" key="2">
    <source>
        <dbReference type="Proteomes" id="UP000013085"/>
    </source>
</evidence>
<gene>
    <name evidence="1" type="ORF">HMPREF1090_03778</name>
</gene>
<evidence type="ECO:0000313" key="1">
    <source>
        <dbReference type="EMBL" id="ENZ12149.1"/>
    </source>
</evidence>
<proteinExistence type="predicted"/>
<organism evidence="1 2">
    <name type="scientific">[Clostridium] clostridioforme 90A8</name>
    <dbReference type="NCBI Taxonomy" id="999408"/>
    <lineage>
        <taxon>Bacteria</taxon>
        <taxon>Bacillati</taxon>
        <taxon>Bacillota</taxon>
        <taxon>Clostridia</taxon>
        <taxon>Lachnospirales</taxon>
        <taxon>Lachnospiraceae</taxon>
        <taxon>Enterocloster</taxon>
    </lineage>
</organism>
<protein>
    <recommendedName>
        <fullName evidence="3">DUF2508 family protein</fullName>
    </recommendedName>
</protein>
<dbReference type="HOGENOM" id="CLU_175291_2_2_9"/>
<sequence length="104" mass="12407">MHKMAFSRYTTSINIWEMKHMFDIMKAVRETAAARSAVTRARRPRPELIRLRVEIERTKCAIEAARNHFEQAVDPTLIDCYIYELNAAQLRYQFLLRKFKSQED</sequence>
<dbReference type="PATRIC" id="fig|999408.3.peg.4046"/>
<evidence type="ECO:0008006" key="3">
    <source>
        <dbReference type="Google" id="ProtNLM"/>
    </source>
</evidence>
<dbReference type="AlphaFoldDB" id="A0A0E2H795"/>
<reference evidence="1 2" key="1">
    <citation type="submission" date="2013-01" db="EMBL/GenBank/DDBJ databases">
        <title>The Genome Sequence of Clostridium clostridioforme 90A8.</title>
        <authorList>
            <consortium name="The Broad Institute Genome Sequencing Platform"/>
            <person name="Earl A."/>
            <person name="Ward D."/>
            <person name="Feldgarden M."/>
            <person name="Gevers D."/>
            <person name="Courvalin P."/>
            <person name="Lambert T."/>
            <person name="Walker B."/>
            <person name="Young S.K."/>
            <person name="Zeng Q."/>
            <person name="Gargeya S."/>
            <person name="Fitzgerald M."/>
            <person name="Haas B."/>
            <person name="Abouelleil A."/>
            <person name="Alvarado L."/>
            <person name="Arachchi H.M."/>
            <person name="Berlin A.M."/>
            <person name="Chapman S.B."/>
            <person name="Dewar J."/>
            <person name="Goldberg J."/>
            <person name="Griggs A."/>
            <person name="Gujja S."/>
            <person name="Hansen M."/>
            <person name="Howarth C."/>
            <person name="Imamovic A."/>
            <person name="Larimer J."/>
            <person name="McCowan C."/>
            <person name="Murphy C."/>
            <person name="Neiman D."/>
            <person name="Pearson M."/>
            <person name="Priest M."/>
            <person name="Roberts A."/>
            <person name="Saif S."/>
            <person name="Shea T."/>
            <person name="Sisk P."/>
            <person name="Sykes S."/>
            <person name="Wortman J."/>
            <person name="Nusbaum C."/>
            <person name="Birren B."/>
        </authorList>
    </citation>
    <scope>NUCLEOTIDE SEQUENCE [LARGE SCALE GENOMIC DNA]</scope>
    <source>
        <strain evidence="1 2">90A8</strain>
    </source>
</reference>
<dbReference type="EMBL" id="AGYR01000040">
    <property type="protein sequence ID" value="ENZ12149.1"/>
    <property type="molecule type" value="Genomic_DNA"/>
</dbReference>